<accession>A0A7K1Y6E6</accession>
<evidence type="ECO:0000256" key="2">
    <source>
        <dbReference type="SAM" id="Phobius"/>
    </source>
</evidence>
<feature type="transmembrane region" description="Helical" evidence="2">
    <location>
        <begin position="253"/>
        <end position="272"/>
    </location>
</feature>
<feature type="transmembrane region" description="Helical" evidence="2">
    <location>
        <begin position="216"/>
        <end position="233"/>
    </location>
</feature>
<evidence type="ECO:0000256" key="1">
    <source>
        <dbReference type="SAM" id="Coils"/>
    </source>
</evidence>
<dbReference type="Pfam" id="PF07696">
    <property type="entry name" value="7TMR-DISMED2"/>
    <property type="match status" value="1"/>
</dbReference>
<feature type="domain" description="HTH luxR-type" evidence="4">
    <location>
        <begin position="508"/>
        <end position="565"/>
    </location>
</feature>
<evidence type="ECO:0000313" key="6">
    <source>
        <dbReference type="Proteomes" id="UP000466586"/>
    </source>
</evidence>
<proteinExistence type="predicted"/>
<feature type="transmembrane region" description="Helical" evidence="2">
    <location>
        <begin position="187"/>
        <end position="209"/>
    </location>
</feature>
<dbReference type="SUPFAM" id="SSF46894">
    <property type="entry name" value="C-terminal effector domain of the bipartite response regulators"/>
    <property type="match status" value="1"/>
</dbReference>
<dbReference type="RefSeq" id="WP_160843330.1">
    <property type="nucleotide sequence ID" value="NZ_WVHT01000002.1"/>
</dbReference>
<feature type="chain" id="PRO_5029653641" evidence="3">
    <location>
        <begin position="23"/>
        <end position="574"/>
    </location>
</feature>
<feature type="transmembrane region" description="Helical" evidence="2">
    <location>
        <begin position="366"/>
        <end position="387"/>
    </location>
</feature>
<sequence length="574" mass="67563">MRKTPLLLFLLPFLFISSFLRAQEIVDVRDSVNSRMFHHAEIYSYEDPKGLLTFKQITSDSLSGKFKPSLVSTPQSRNSNSTFWYRVRINYPATAKKKYLLEFFDQSIDQITAYVPNKEGHYVVKNFGDDLQFDHRTYDHKNFEIEIYPAKRQVSTYYFKIKSVQRADIIIVLRSVDFFIHYALREYFYFGIFYGMILVFSFYNLLMFLAVRQRQYLDFIVYILAVGCYQMSIDGVGFQFLWPGYPGLNDYSVGISLYVLSISSLVFTRDLLYLKRQSPILYKAINYLVIARSLWLVVCFIYPRFFSYRLLELLPLSLSFYAGIYIFYKGFQPAKFFALGYTALFVGFLFKLIIEITGGKFNINVISYYSLSFCFIIEMIFLSFAISERVRLLQIEKLGVEHQLELDHSEKEIVRLKNEKLEAEVNFKNRELSNVTMHLVQRGKVLSKIKDDISAFIKKHEIPQSSLTFKQLIKLIKEVEKEDEDWEQFAMHFNQMNTGLFEILKSRFPDLTSNELKLCAYIKSNLSTKEIAQLMNITSKAVEIGRYRLRKKLQLQPEVNLFEFLMTIKADQKV</sequence>
<dbReference type="Gene3D" id="2.60.40.2380">
    <property type="match status" value="1"/>
</dbReference>
<dbReference type="GO" id="GO:0006355">
    <property type="term" value="P:regulation of DNA-templated transcription"/>
    <property type="evidence" value="ECO:0007669"/>
    <property type="project" value="InterPro"/>
</dbReference>
<dbReference type="Gene3D" id="1.10.10.10">
    <property type="entry name" value="Winged helix-like DNA-binding domain superfamily/Winged helix DNA-binding domain"/>
    <property type="match status" value="1"/>
</dbReference>
<keyword evidence="2" id="KW-1133">Transmembrane helix</keyword>
<keyword evidence="3" id="KW-0732">Signal</keyword>
<dbReference type="InterPro" id="IPR036388">
    <property type="entry name" value="WH-like_DNA-bd_sf"/>
</dbReference>
<keyword evidence="2" id="KW-0472">Membrane</keyword>
<dbReference type="SMART" id="SM00421">
    <property type="entry name" value="HTH_LUXR"/>
    <property type="match status" value="1"/>
</dbReference>
<dbReference type="InterPro" id="IPR000792">
    <property type="entry name" value="Tscrpt_reg_LuxR_C"/>
</dbReference>
<keyword evidence="6" id="KW-1185">Reference proteome</keyword>
<dbReference type="Proteomes" id="UP000466586">
    <property type="component" value="Unassembled WGS sequence"/>
</dbReference>
<evidence type="ECO:0000313" key="5">
    <source>
        <dbReference type="EMBL" id="MXV50147.1"/>
    </source>
</evidence>
<dbReference type="InterPro" id="IPR011622">
    <property type="entry name" value="7TMR_DISM_rcpt_extracell_dom2"/>
</dbReference>
<organism evidence="5 6">
    <name type="scientific">Hufsiella arboris</name>
    <dbReference type="NCBI Taxonomy" id="2695275"/>
    <lineage>
        <taxon>Bacteria</taxon>
        <taxon>Pseudomonadati</taxon>
        <taxon>Bacteroidota</taxon>
        <taxon>Sphingobacteriia</taxon>
        <taxon>Sphingobacteriales</taxon>
        <taxon>Sphingobacteriaceae</taxon>
        <taxon>Hufsiella</taxon>
    </lineage>
</organism>
<keyword evidence="1" id="KW-0175">Coiled coil</keyword>
<dbReference type="AlphaFoldDB" id="A0A7K1Y6E6"/>
<dbReference type="EMBL" id="WVHT01000002">
    <property type="protein sequence ID" value="MXV50147.1"/>
    <property type="molecule type" value="Genomic_DNA"/>
</dbReference>
<evidence type="ECO:0000256" key="3">
    <source>
        <dbReference type="SAM" id="SignalP"/>
    </source>
</evidence>
<keyword evidence="2" id="KW-0812">Transmembrane</keyword>
<dbReference type="GO" id="GO:0003677">
    <property type="term" value="F:DNA binding"/>
    <property type="evidence" value="ECO:0007669"/>
    <property type="project" value="InterPro"/>
</dbReference>
<gene>
    <name evidence="5" type="ORF">GS399_04130</name>
</gene>
<feature type="coiled-coil region" evidence="1">
    <location>
        <begin position="399"/>
        <end position="438"/>
    </location>
</feature>
<comment type="caution">
    <text evidence="5">The sequence shown here is derived from an EMBL/GenBank/DDBJ whole genome shotgun (WGS) entry which is preliminary data.</text>
</comment>
<evidence type="ECO:0000259" key="4">
    <source>
        <dbReference type="SMART" id="SM00421"/>
    </source>
</evidence>
<dbReference type="InterPro" id="IPR011623">
    <property type="entry name" value="7TMR_DISM_rcpt_extracell_dom1"/>
</dbReference>
<protein>
    <submittedName>
        <fullName evidence="5">Chromosome partitioning protein ParA</fullName>
    </submittedName>
</protein>
<feature type="signal peptide" evidence="3">
    <location>
        <begin position="1"/>
        <end position="22"/>
    </location>
</feature>
<dbReference type="Pfam" id="PF07695">
    <property type="entry name" value="7TMR-DISM_7TM"/>
    <property type="match status" value="1"/>
</dbReference>
<feature type="transmembrane region" description="Helical" evidence="2">
    <location>
        <begin position="284"/>
        <end position="303"/>
    </location>
</feature>
<name>A0A7K1Y6E6_9SPHI</name>
<feature type="transmembrane region" description="Helical" evidence="2">
    <location>
        <begin position="335"/>
        <end position="354"/>
    </location>
</feature>
<reference evidence="5 6" key="1">
    <citation type="submission" date="2019-11" db="EMBL/GenBank/DDBJ databases">
        <title>Pedobacter sp. HMF7647 Genome sequencing and assembly.</title>
        <authorList>
            <person name="Kang H."/>
            <person name="Kim H."/>
            <person name="Joh K."/>
        </authorList>
    </citation>
    <scope>NUCLEOTIDE SEQUENCE [LARGE SCALE GENOMIC DNA]</scope>
    <source>
        <strain evidence="5 6">HMF7647</strain>
    </source>
</reference>
<dbReference type="InterPro" id="IPR016032">
    <property type="entry name" value="Sig_transdc_resp-reg_C-effctor"/>
</dbReference>